<sequence length="42" mass="4592">MTITYCDGTTHWTTFTKQTGQEMTIKQGTVTIALDASVNPAE</sequence>
<organism evidence="1">
    <name type="scientific">marine sediment metagenome</name>
    <dbReference type="NCBI Taxonomy" id="412755"/>
    <lineage>
        <taxon>unclassified sequences</taxon>
        <taxon>metagenomes</taxon>
        <taxon>ecological metagenomes</taxon>
    </lineage>
</organism>
<feature type="non-terminal residue" evidence="1">
    <location>
        <position position="42"/>
    </location>
</feature>
<protein>
    <submittedName>
        <fullName evidence="1">Uncharacterized protein</fullName>
    </submittedName>
</protein>
<comment type="caution">
    <text evidence="1">The sequence shown here is derived from an EMBL/GenBank/DDBJ whole genome shotgun (WGS) entry which is preliminary data.</text>
</comment>
<evidence type="ECO:0000313" key="1">
    <source>
        <dbReference type="EMBL" id="GAI56508.1"/>
    </source>
</evidence>
<dbReference type="EMBL" id="BARV01035368">
    <property type="protein sequence ID" value="GAI56508.1"/>
    <property type="molecule type" value="Genomic_DNA"/>
</dbReference>
<gene>
    <name evidence="1" type="ORF">S06H3_55201</name>
</gene>
<name>X1PL07_9ZZZZ</name>
<proteinExistence type="predicted"/>
<accession>X1PL07</accession>
<dbReference type="AlphaFoldDB" id="X1PL07"/>
<reference evidence="1" key="1">
    <citation type="journal article" date="2014" name="Front. Microbiol.">
        <title>High frequency of phylogenetically diverse reductive dehalogenase-homologous genes in deep subseafloor sedimentary metagenomes.</title>
        <authorList>
            <person name="Kawai M."/>
            <person name="Futagami T."/>
            <person name="Toyoda A."/>
            <person name="Takaki Y."/>
            <person name="Nishi S."/>
            <person name="Hori S."/>
            <person name="Arai W."/>
            <person name="Tsubouchi T."/>
            <person name="Morono Y."/>
            <person name="Uchiyama I."/>
            <person name="Ito T."/>
            <person name="Fujiyama A."/>
            <person name="Inagaki F."/>
            <person name="Takami H."/>
        </authorList>
    </citation>
    <scope>NUCLEOTIDE SEQUENCE</scope>
    <source>
        <strain evidence="1">Expedition CK06-06</strain>
    </source>
</reference>